<keyword evidence="1" id="KW-0808">Transferase</keyword>
<keyword evidence="2" id="KW-1185">Reference proteome</keyword>
<dbReference type="Proteomes" id="UP001060215">
    <property type="component" value="Chromosome 4"/>
</dbReference>
<comment type="caution">
    <text evidence="1">The sequence shown here is derived from an EMBL/GenBank/DDBJ whole genome shotgun (WGS) entry which is preliminary data.</text>
</comment>
<keyword evidence="1" id="KW-0675">Receptor</keyword>
<keyword evidence="1" id="KW-0418">Kinase</keyword>
<evidence type="ECO:0000313" key="1">
    <source>
        <dbReference type="EMBL" id="KAI8016662.1"/>
    </source>
</evidence>
<protein>
    <submittedName>
        <fullName evidence="1">Wall-associated receptor kinase 2</fullName>
    </submittedName>
</protein>
<accession>A0ACC0HVY9</accession>
<reference evidence="1 2" key="1">
    <citation type="journal article" date="2022" name="Plant J.">
        <title>Chromosome-level genome of Camellia lanceoleosa provides a valuable resource for understanding genome evolution and self-incompatibility.</title>
        <authorList>
            <person name="Gong W."/>
            <person name="Xiao S."/>
            <person name="Wang L."/>
            <person name="Liao Z."/>
            <person name="Chang Y."/>
            <person name="Mo W."/>
            <person name="Hu G."/>
            <person name="Li W."/>
            <person name="Zhao G."/>
            <person name="Zhu H."/>
            <person name="Hu X."/>
            <person name="Ji K."/>
            <person name="Xiang X."/>
            <person name="Song Q."/>
            <person name="Yuan D."/>
            <person name="Jin S."/>
            <person name="Zhang L."/>
        </authorList>
    </citation>
    <scope>NUCLEOTIDE SEQUENCE [LARGE SCALE GENOMIC DNA]</scope>
    <source>
        <strain evidence="1">SQ_2022a</strain>
    </source>
</reference>
<dbReference type="EMBL" id="CM045761">
    <property type="protein sequence ID" value="KAI8016662.1"/>
    <property type="molecule type" value="Genomic_DNA"/>
</dbReference>
<sequence length="396" mass="43732">MMLVLVQVQVQVVVVVILSFSAATKAAPPAEADLKNHGCVNHCGNLSIPYPFGVKENCYLSEDFFINCSDSQPYLWHSNLHVTNISLDKGEVGIMNYISRDCYDLLGTPLQSNFYAWLDSANFSISTKNKFTTIGCDTYGYLRILDNNNSFAFATGCVSSCMNMSYVPDDGSCSGIGCCQTSVPKQLSYIEVDAGSYNNHTDVSNFNPCSYAFVVEEAAFNFSKTYIQNFTEDMVPLVLDWGILDNETCDEAKRNLTSYACGDHSDCYKAEIGHGYLCKCSNGYKGNAYLSYGCKDIDECADPNLNQCVEESKCLNTPGNYTCSCPKRYHGDGKTDGTRCTADRVLVLQIVIGNAIYVKSKINKVQHLIHIINEFGRIYLQPTSPIGSTSFYTPVT</sequence>
<proteinExistence type="predicted"/>
<name>A0ACC0HVY9_9ERIC</name>
<organism evidence="1 2">
    <name type="scientific">Camellia lanceoleosa</name>
    <dbReference type="NCBI Taxonomy" id="1840588"/>
    <lineage>
        <taxon>Eukaryota</taxon>
        <taxon>Viridiplantae</taxon>
        <taxon>Streptophyta</taxon>
        <taxon>Embryophyta</taxon>
        <taxon>Tracheophyta</taxon>
        <taxon>Spermatophyta</taxon>
        <taxon>Magnoliopsida</taxon>
        <taxon>eudicotyledons</taxon>
        <taxon>Gunneridae</taxon>
        <taxon>Pentapetalae</taxon>
        <taxon>asterids</taxon>
        <taxon>Ericales</taxon>
        <taxon>Theaceae</taxon>
        <taxon>Camellia</taxon>
    </lineage>
</organism>
<evidence type="ECO:0000313" key="2">
    <source>
        <dbReference type="Proteomes" id="UP001060215"/>
    </source>
</evidence>
<gene>
    <name evidence="1" type="ORF">LOK49_LG05G02522</name>
</gene>